<name>A0A077M8E2_9MICO</name>
<feature type="transmembrane region" description="Helical" evidence="1">
    <location>
        <begin position="169"/>
        <end position="186"/>
    </location>
</feature>
<dbReference type="EMBL" id="CAJB01000421">
    <property type="protein sequence ID" value="CCH80305.1"/>
    <property type="molecule type" value="Genomic_DNA"/>
</dbReference>
<sequence length="250" mass="28036">MWGGWQQPRLRDHVDASGRIDTELSPAHLNVDDIRDILSIMADLPTTRLTMRGGPPGRRNFEHPSLELASASDLTPASSGFLTINAGIDGPNGQGESILNFMASRDGISVDVQPLPEHRDSLRVAHQRIVDVVRATNRRWWTDRALGWAIVLAWGMTVLGLWIAMAWTWRNIAGCSLILLLLLFALRHPRSRVSGWAQRFQARPVIWLDLTSREELQSRRAMMKRDWKVGVPTALVSVAAGALLGFWLQR</sequence>
<evidence type="ECO:0000313" key="3">
    <source>
        <dbReference type="Proteomes" id="UP000035721"/>
    </source>
</evidence>
<dbReference type="Proteomes" id="UP000035721">
    <property type="component" value="Unassembled WGS sequence"/>
</dbReference>
<keyword evidence="1" id="KW-0472">Membrane</keyword>
<accession>A0A077M8E2</accession>
<feature type="transmembrane region" description="Helical" evidence="1">
    <location>
        <begin position="229"/>
        <end position="248"/>
    </location>
</feature>
<protein>
    <submittedName>
        <fullName evidence="2">Uncharacterized protein</fullName>
    </submittedName>
</protein>
<dbReference type="AlphaFoldDB" id="A0A077M8E2"/>
<proteinExistence type="predicted"/>
<evidence type="ECO:0000256" key="1">
    <source>
        <dbReference type="SAM" id="Phobius"/>
    </source>
</evidence>
<reference evidence="2 3" key="1">
    <citation type="journal article" date="2013" name="ISME J.">
        <title>A metabolic model for members of the genus Tetrasphaera involved in enhanced biological phosphorus removal.</title>
        <authorList>
            <person name="Kristiansen R."/>
            <person name="Nguyen H.T.T."/>
            <person name="Saunders A.M."/>
            <person name="Nielsen J.L."/>
            <person name="Wimmer R."/>
            <person name="Le V.Q."/>
            <person name="McIlroy S.J."/>
            <person name="Petrovski S."/>
            <person name="Seviour R.J."/>
            <person name="Calteau A."/>
            <person name="Nielsen K.L."/>
            <person name="Nielsen P.H."/>
        </authorList>
    </citation>
    <scope>NUCLEOTIDE SEQUENCE [LARGE SCALE GENOMIC DNA]</scope>
    <source>
        <strain evidence="2 3">T1-X7</strain>
    </source>
</reference>
<keyword evidence="1" id="KW-1133">Transmembrane helix</keyword>
<dbReference type="STRING" id="1194083.BN12_860004"/>
<feature type="transmembrane region" description="Helical" evidence="1">
    <location>
        <begin position="145"/>
        <end position="163"/>
    </location>
</feature>
<keyword evidence="3" id="KW-1185">Reference proteome</keyword>
<comment type="caution">
    <text evidence="2">The sequence shown here is derived from an EMBL/GenBank/DDBJ whole genome shotgun (WGS) entry which is preliminary data.</text>
</comment>
<organism evidence="2 3">
    <name type="scientific">Nostocoides japonicum T1-X7</name>
    <dbReference type="NCBI Taxonomy" id="1194083"/>
    <lineage>
        <taxon>Bacteria</taxon>
        <taxon>Bacillati</taxon>
        <taxon>Actinomycetota</taxon>
        <taxon>Actinomycetes</taxon>
        <taxon>Micrococcales</taxon>
        <taxon>Intrasporangiaceae</taxon>
        <taxon>Nostocoides</taxon>
    </lineage>
</organism>
<keyword evidence="1" id="KW-0812">Transmembrane</keyword>
<gene>
    <name evidence="2" type="ORF">BN12_860004</name>
</gene>
<evidence type="ECO:0000313" key="2">
    <source>
        <dbReference type="EMBL" id="CCH80305.1"/>
    </source>
</evidence>